<dbReference type="AlphaFoldDB" id="A0A061D762"/>
<dbReference type="VEuPathDB" id="PiroplasmaDB:BBBOND_0110520"/>
<dbReference type="RefSeq" id="XP_012766940.1">
    <property type="nucleotide sequence ID" value="XM_012911486.1"/>
</dbReference>
<dbReference type="GeneID" id="24563295"/>
<dbReference type="Proteomes" id="UP000033188">
    <property type="component" value="Chromosome 1"/>
</dbReference>
<keyword evidence="2" id="KW-1185">Reference proteome</keyword>
<reference evidence="2" key="1">
    <citation type="journal article" date="2014" name="Nucleic Acids Res.">
        <title>The evolutionary dynamics of variant antigen genes in Babesia reveal a history of genomic innovation underlying host-parasite interaction.</title>
        <authorList>
            <person name="Jackson A.P."/>
            <person name="Otto T.D."/>
            <person name="Darby A."/>
            <person name="Ramaprasad A."/>
            <person name="Xia D."/>
            <person name="Echaide I.E."/>
            <person name="Farber M."/>
            <person name="Gahlot S."/>
            <person name="Gamble J."/>
            <person name="Gupta D."/>
            <person name="Gupta Y."/>
            <person name="Jackson L."/>
            <person name="Malandrin L."/>
            <person name="Malas T.B."/>
            <person name="Moussa E."/>
            <person name="Nair M."/>
            <person name="Reid A.J."/>
            <person name="Sanders M."/>
            <person name="Sharma J."/>
            <person name="Tracey A."/>
            <person name="Quail M.A."/>
            <person name="Weir W."/>
            <person name="Wastling J.M."/>
            <person name="Hall N."/>
            <person name="Willadsen P."/>
            <person name="Lingelbach K."/>
            <person name="Shiels B."/>
            <person name="Tait A."/>
            <person name="Berriman M."/>
            <person name="Allred D.R."/>
            <person name="Pain A."/>
        </authorList>
    </citation>
    <scope>NUCLEOTIDE SEQUENCE [LARGE SCALE GENOMIC DNA]</scope>
    <source>
        <strain evidence="2">Bond</strain>
    </source>
</reference>
<organism evidence="1 2">
    <name type="scientific">Babesia bigemina</name>
    <dbReference type="NCBI Taxonomy" id="5866"/>
    <lineage>
        <taxon>Eukaryota</taxon>
        <taxon>Sar</taxon>
        <taxon>Alveolata</taxon>
        <taxon>Apicomplexa</taxon>
        <taxon>Aconoidasida</taxon>
        <taxon>Piroplasmida</taxon>
        <taxon>Babesiidae</taxon>
        <taxon>Babesia</taxon>
    </lineage>
</organism>
<gene>
    <name evidence="1" type="ORF">BBBOND_0110520</name>
</gene>
<dbReference type="OrthoDB" id="366608at2759"/>
<dbReference type="KEGG" id="bbig:BBBOND_0110520"/>
<name>A0A061D762_BABBI</name>
<accession>A0A061D762</accession>
<evidence type="ECO:0000313" key="2">
    <source>
        <dbReference type="Proteomes" id="UP000033188"/>
    </source>
</evidence>
<dbReference type="EMBL" id="LK391707">
    <property type="protein sequence ID" value="CDR94754.1"/>
    <property type="molecule type" value="Genomic_DNA"/>
</dbReference>
<sequence>MAYNSLTQVPRNLKEAVDWLMALKGTTPDANLTAMGVALHDFLAEMPVGLKRLQALEKIKSITRKFLRNPELSIQPFVFDLLRRFNGPMNKTYRGLRGNVMIVNDSDYKNFIQTDRLQPHDIANGLGTLVHGCEHMLANITDPEEYKSSYTSEASWAGSCQADPEACAVVFVGIAPMLYAGLRSLRAVGNVATQNASMPDADDRIEDVMEALGYVAPERRGEMTGPEVRKAMRSLPVHTLDLVYDLAGFWAFY</sequence>
<protein>
    <submittedName>
        <fullName evidence="1">Uncharacterized protein</fullName>
    </submittedName>
</protein>
<proteinExistence type="predicted"/>
<evidence type="ECO:0000313" key="1">
    <source>
        <dbReference type="EMBL" id="CDR94754.1"/>
    </source>
</evidence>